<keyword evidence="8" id="KW-1185">Reference proteome</keyword>
<evidence type="ECO:0000256" key="3">
    <source>
        <dbReference type="ARBA" id="ARBA00022691"/>
    </source>
</evidence>
<dbReference type="EMBL" id="JBBNAE010000004">
    <property type="protein sequence ID" value="KAK9131046.1"/>
    <property type="molecule type" value="Genomic_DNA"/>
</dbReference>
<dbReference type="Proteomes" id="UP001417504">
    <property type="component" value="Unassembled WGS sequence"/>
</dbReference>
<dbReference type="SUPFAM" id="SSF53335">
    <property type="entry name" value="S-adenosyl-L-methionine-dependent methyltransferases"/>
    <property type="match status" value="1"/>
</dbReference>
<dbReference type="FunFam" id="2.40.50.1070:FF:000003">
    <property type="entry name" value="23S rRNA (Uracil-5-)-methyltransferase RumA"/>
    <property type="match status" value="1"/>
</dbReference>
<dbReference type="InterPro" id="IPR010280">
    <property type="entry name" value="U5_MeTrfase_fam"/>
</dbReference>
<gene>
    <name evidence="7" type="ORF">Sjap_011533</name>
</gene>
<dbReference type="GO" id="GO:0008757">
    <property type="term" value="F:S-adenosylmethionine-dependent methyltransferase activity"/>
    <property type="evidence" value="ECO:0007669"/>
    <property type="project" value="UniProtKB-ARBA"/>
</dbReference>
<name>A0AAP0JBJ9_9MAGN</name>
<evidence type="ECO:0000256" key="1">
    <source>
        <dbReference type="ARBA" id="ARBA00022603"/>
    </source>
</evidence>
<comment type="caution">
    <text evidence="7">The sequence shown here is derived from an EMBL/GenBank/DDBJ whole genome shotgun (WGS) entry which is preliminary data.</text>
</comment>
<feature type="binding site" evidence="4">
    <location>
        <position position="507"/>
    </location>
    <ligand>
        <name>S-adenosyl-L-methionine</name>
        <dbReference type="ChEBI" id="CHEBI:59789"/>
    </ligand>
</feature>
<evidence type="ECO:0000313" key="7">
    <source>
        <dbReference type="EMBL" id="KAK9131046.1"/>
    </source>
</evidence>
<comment type="similarity">
    <text evidence="4">Belongs to the class I-like SAM-binding methyltransferase superfamily. RNA M5U methyltransferase family.</text>
</comment>
<dbReference type="GO" id="GO:0006396">
    <property type="term" value="P:RNA processing"/>
    <property type="evidence" value="ECO:0007669"/>
    <property type="project" value="InterPro"/>
</dbReference>
<evidence type="ECO:0000256" key="2">
    <source>
        <dbReference type="ARBA" id="ARBA00022679"/>
    </source>
</evidence>
<evidence type="ECO:0000256" key="5">
    <source>
        <dbReference type="SAM" id="MobiDB-lite"/>
    </source>
</evidence>
<dbReference type="PANTHER" id="PTHR11061">
    <property type="entry name" value="RNA M5U METHYLTRANSFERASE"/>
    <property type="match status" value="1"/>
</dbReference>
<dbReference type="GO" id="GO:0008173">
    <property type="term" value="F:RNA methyltransferase activity"/>
    <property type="evidence" value="ECO:0007669"/>
    <property type="project" value="InterPro"/>
</dbReference>
<dbReference type="CDD" id="cd02440">
    <property type="entry name" value="AdoMet_MTases"/>
    <property type="match status" value="1"/>
</dbReference>
<dbReference type="NCBIfam" id="TIGR00479">
    <property type="entry name" value="rumA"/>
    <property type="match status" value="1"/>
</dbReference>
<dbReference type="InterPro" id="IPR012340">
    <property type="entry name" value="NA-bd_OB-fold"/>
</dbReference>
<dbReference type="PANTHER" id="PTHR11061:SF30">
    <property type="entry name" value="TRNA (URACIL(54)-C(5))-METHYLTRANSFERASE"/>
    <property type="match status" value="1"/>
</dbReference>
<keyword evidence="1 4" id="KW-0489">Methyltransferase</keyword>
<keyword evidence="2 4" id="KW-0808">Transferase</keyword>
<dbReference type="AlphaFoldDB" id="A0AAP0JBJ9"/>
<dbReference type="PROSITE" id="PS51687">
    <property type="entry name" value="SAM_MT_RNA_M5U"/>
    <property type="match status" value="1"/>
</dbReference>
<dbReference type="InterPro" id="IPR029063">
    <property type="entry name" value="SAM-dependent_MTases_sf"/>
</dbReference>
<dbReference type="Gene3D" id="2.40.50.140">
    <property type="entry name" value="Nucleic acid-binding proteins"/>
    <property type="match status" value="1"/>
</dbReference>
<dbReference type="SUPFAM" id="SSF50249">
    <property type="entry name" value="Nucleic acid-binding proteins"/>
    <property type="match status" value="1"/>
</dbReference>
<organism evidence="7 8">
    <name type="scientific">Stephania japonica</name>
    <dbReference type="NCBI Taxonomy" id="461633"/>
    <lineage>
        <taxon>Eukaryota</taxon>
        <taxon>Viridiplantae</taxon>
        <taxon>Streptophyta</taxon>
        <taxon>Embryophyta</taxon>
        <taxon>Tracheophyta</taxon>
        <taxon>Spermatophyta</taxon>
        <taxon>Magnoliopsida</taxon>
        <taxon>Ranunculales</taxon>
        <taxon>Menispermaceae</taxon>
        <taxon>Menispermoideae</taxon>
        <taxon>Cissampelideae</taxon>
        <taxon>Stephania</taxon>
    </lineage>
</organism>
<dbReference type="Gene3D" id="2.40.50.1070">
    <property type="match status" value="1"/>
</dbReference>
<dbReference type="Pfam" id="PF05958">
    <property type="entry name" value="tRNA_U5-meth_tr"/>
    <property type="match status" value="1"/>
</dbReference>
<dbReference type="InterPro" id="IPR030391">
    <property type="entry name" value="MeTrfase_TrmA_CS"/>
</dbReference>
<evidence type="ECO:0000256" key="4">
    <source>
        <dbReference type="PROSITE-ProRule" id="PRU01024"/>
    </source>
</evidence>
<dbReference type="FunFam" id="3.40.50.150:FF:000009">
    <property type="entry name" value="23S rRNA (Uracil(1939)-C(5))-methyltransferase RlmD"/>
    <property type="match status" value="1"/>
</dbReference>
<reference evidence="7 8" key="1">
    <citation type="submission" date="2024-01" db="EMBL/GenBank/DDBJ databases">
        <title>Genome assemblies of Stephania.</title>
        <authorList>
            <person name="Yang L."/>
        </authorList>
    </citation>
    <scope>NUCLEOTIDE SEQUENCE [LARGE SCALE GENOMIC DNA]</scope>
    <source>
        <strain evidence="7">QJT</strain>
        <tissue evidence="7">Leaf</tissue>
    </source>
</reference>
<keyword evidence="3 4" id="KW-0949">S-adenosyl-L-methionine</keyword>
<evidence type="ECO:0000259" key="6">
    <source>
        <dbReference type="PROSITE" id="PS50926"/>
    </source>
</evidence>
<feature type="binding site" evidence="4">
    <location>
        <position position="459"/>
    </location>
    <ligand>
        <name>S-adenosyl-L-methionine</name>
        <dbReference type="ChEBI" id="CHEBI:59789"/>
    </ligand>
</feature>
<dbReference type="PROSITE" id="PS50926">
    <property type="entry name" value="TRAM"/>
    <property type="match status" value="1"/>
</dbReference>
<protein>
    <recommendedName>
        <fullName evidence="6">TRAM domain-containing protein</fullName>
    </recommendedName>
</protein>
<dbReference type="PROSITE" id="PS01231">
    <property type="entry name" value="TRMA_2"/>
    <property type="match status" value="1"/>
</dbReference>
<feature type="binding site" evidence="4">
    <location>
        <position position="438"/>
    </location>
    <ligand>
        <name>S-adenosyl-L-methionine</name>
        <dbReference type="ChEBI" id="CHEBI:59789"/>
    </ligand>
</feature>
<accession>A0AAP0JBJ9</accession>
<feature type="compositionally biased region" description="Low complexity" evidence="5">
    <location>
        <begin position="58"/>
        <end position="70"/>
    </location>
</feature>
<feature type="active site" description="Nucleophile" evidence="4">
    <location>
        <position position="534"/>
    </location>
</feature>
<dbReference type="GO" id="GO:0001510">
    <property type="term" value="P:RNA methylation"/>
    <property type="evidence" value="ECO:0007669"/>
    <property type="project" value="UniProtKB-ARBA"/>
</dbReference>
<dbReference type="FunFam" id="2.40.50.140:FF:000231">
    <property type="entry name" value="RNA methyltransferase family protein"/>
    <property type="match status" value="1"/>
</dbReference>
<feature type="region of interest" description="Disordered" evidence="5">
    <location>
        <begin position="57"/>
        <end position="96"/>
    </location>
</feature>
<feature type="domain" description="TRAM" evidence="6">
    <location>
        <begin position="97"/>
        <end position="157"/>
    </location>
</feature>
<dbReference type="Gene3D" id="3.40.50.150">
    <property type="entry name" value="Vaccinia Virus protein VP39"/>
    <property type="match status" value="1"/>
</dbReference>
<proteinExistence type="inferred from homology"/>
<dbReference type="InterPro" id="IPR002792">
    <property type="entry name" value="TRAM_dom"/>
</dbReference>
<feature type="binding site" evidence="4">
    <location>
        <position position="407"/>
    </location>
    <ligand>
        <name>S-adenosyl-L-methionine</name>
        <dbReference type="ChEBI" id="CHEBI:59789"/>
    </ligand>
</feature>
<sequence>MRARATMHFPFHSLQDRFAAIANPFHKHPSPSPMASPIPSSAIRRLTLHRPFLHTLRSNSSSSIQSTTIPEESESEETEFSPNHQHTSPPNPSKHYFPKRGQTLELVCESLAFKGKGVCKVSDTGFVLMCDRALPGERFVGRITRKKGDYAEVKKLKTLSPHWDLVCAPCEYASYCGGCKTQNLMYEAQIKAKEQQVHELIIHVGRFPVRDPEFASVMKPIVPCDIQFHYRNKMEFSFCPKKWFPESEMQKEQNGLNDYALGLHAPGFFDKVLNIDKCLLQNEAANKVLAIVQDCWRDPSFGLSPYNCHSHTGFLKHLMLRTGRDVDTGLTELMVNFVTSSYKPELLQPLVKKLTLVSEVVSIVNNVNTSVGNTSVGEEEYTLYGKSTITEVLRGVTFQISANSFFQTNTYQAEVLYKLIEECAGIRGDGSEIVLDLFCGTGSIGLTLARKVKHVYGYEVVPQAISDARRNASQNGIDNATFVQGDLNKINDHFGDEFPKPDIVISDPNRPGMHLKLIKFLLKQMVPRIIYVSCNPATCARDLDYLCHGVKEQGIEGCYKLKSVQPVDMFPHTPHIECVCLLELA</sequence>
<evidence type="ECO:0000313" key="8">
    <source>
        <dbReference type="Proteomes" id="UP001417504"/>
    </source>
</evidence>